<dbReference type="GO" id="GO:0008270">
    <property type="term" value="F:zinc ion binding"/>
    <property type="evidence" value="ECO:0007669"/>
    <property type="project" value="UniProtKB-KW"/>
</dbReference>
<dbReference type="GO" id="GO:0003688">
    <property type="term" value="F:DNA replication origin binding"/>
    <property type="evidence" value="ECO:0007669"/>
    <property type="project" value="TreeGrafter"/>
</dbReference>
<dbReference type="Pfam" id="PF00136">
    <property type="entry name" value="DNA_pol_B"/>
    <property type="match status" value="1"/>
</dbReference>
<protein>
    <recommendedName>
        <fullName evidence="12">DNA polymerase</fullName>
        <ecNumber evidence="12">2.7.7.7</ecNumber>
    </recommendedName>
</protein>
<evidence type="ECO:0000256" key="2">
    <source>
        <dbReference type="ARBA" id="ARBA00005755"/>
    </source>
</evidence>
<feature type="region of interest" description="Disordered" evidence="13">
    <location>
        <begin position="952"/>
        <end position="977"/>
    </location>
</feature>
<keyword evidence="19" id="KW-1185">Reference proteome</keyword>
<evidence type="ECO:0000259" key="16">
    <source>
        <dbReference type="Pfam" id="PF03104"/>
    </source>
</evidence>
<evidence type="ECO:0000256" key="8">
    <source>
        <dbReference type="ARBA" id="ARBA00022833"/>
    </source>
</evidence>
<dbReference type="GO" id="GO:0006272">
    <property type="term" value="P:leading strand elongation"/>
    <property type="evidence" value="ECO:0007669"/>
    <property type="project" value="TreeGrafter"/>
</dbReference>
<keyword evidence="10 12" id="KW-0238">DNA-binding</keyword>
<keyword evidence="14" id="KW-0472">Membrane</keyword>
<dbReference type="PRINTS" id="PR00106">
    <property type="entry name" value="DNAPOLB"/>
</dbReference>
<reference evidence="18 19" key="1">
    <citation type="submission" date="2011-10" db="EMBL/GenBank/DDBJ databases">
        <authorList>
            <person name="Genoscope - CEA"/>
        </authorList>
    </citation>
    <scope>NUCLEOTIDE SEQUENCE [LARGE SCALE GENOMIC DNA]</scope>
    <source>
        <strain evidence="18 19">RCC 1105</strain>
    </source>
</reference>
<dbReference type="STRING" id="41875.K8EUU9"/>
<dbReference type="InterPro" id="IPR042087">
    <property type="entry name" value="DNA_pol_B_thumb"/>
</dbReference>
<dbReference type="SMART" id="SM00486">
    <property type="entry name" value="POLBc"/>
    <property type="match status" value="1"/>
</dbReference>
<dbReference type="FunFam" id="1.10.132.60:FF:000004">
    <property type="entry name" value="DNA polymerase"/>
    <property type="match status" value="1"/>
</dbReference>
<feature type="domain" description="Zinc finger DNA-directed DNA polymerase family B alpha" evidence="17">
    <location>
        <begin position="1428"/>
        <end position="1668"/>
    </location>
</feature>
<evidence type="ECO:0000256" key="10">
    <source>
        <dbReference type="ARBA" id="ARBA00023125"/>
    </source>
</evidence>
<feature type="domain" description="DNA-directed DNA polymerase family B multifunctional" evidence="15">
    <location>
        <begin position="914"/>
        <end position="1387"/>
    </location>
</feature>
<dbReference type="Proteomes" id="UP000198341">
    <property type="component" value="Chromosome 4"/>
</dbReference>
<feature type="region of interest" description="Disordered" evidence="13">
    <location>
        <begin position="265"/>
        <end position="330"/>
    </location>
</feature>
<keyword evidence="8" id="KW-0862">Zinc</keyword>
<feature type="region of interest" description="Disordered" evidence="13">
    <location>
        <begin position="1475"/>
        <end position="1522"/>
    </location>
</feature>
<comment type="similarity">
    <text evidence="2 12">Belongs to the DNA polymerase type-B family.</text>
</comment>
<sequence length="1670" mass="185565">MSSRPSRRNASKTDQAKQKLEQLKQLKETKGKKRLDDIDGDEDVANVYDEYSFCFYETLTFFVSAVVVVTIIIIFIYQVTEEEYAKLVAKRRKENANFVVGAEENDEYVDMGEEEDWTRENPAYRDDEGDDEDGRNNANASMDAEDEDGGAANGNTKSKKELAKEKKRKQLEKEKLKASKGVGLAGLKMDMKKRKAELEQKEAEAADADALLEDILAGVDQADDDMLGDAGVKPALKKSKKKKAKKAKIAVEEMDAKAKKKAAFAKKKGVAFPDEPPLNDEDDDAVKPMDDHDDDMGAPAAVADDDDDVVVDGTVAPPDVNMDDDNDDKEVEDVDVKKMTTAKQALPTENKGAGAAIAYGDYDSEDDEEDAELALREKLAAEWKPDSGLPVDDFDKTLPFYFLDAQEDIGSPGTVFLFGKVPTRRDPQTNVLDPSLGTVSSCAVVNNMQRCVFVVPRLEFTPQSLDESNELKTLEEKANAKDASKADKVALLKWLQVKTKPVKDELKKIMSERGVDQYTMKPVYRKYCFERNDIPSGGQYVIKLKYSYLNSALPSDIKGETFCGALGTQTNALEHLLVKSKIMGPSWLALHNAEIVPQATLKDKEAMKSWCKLEVNLQNGHKSVRNPTVEAIEALGLGGQQRDPPTVIVAALKLQTVVNHKTNANEICSASVVYLQDVRVDVGTDCRAKVTDMPCEWEKKARHFSLVRKLSGGNWPSGWEQHVANENKTNNVAKRTKSIVLSAQADERGLLSILLARLSQIDADVICGHNVAGFDVDVLLNRLRENKVAHWSRIGRLKRTRFPNLSGGNQGSFGGGASIGALSCMSGRLLADTYLSARDLLKEVSYTLTNLMKTQFDENRAEIPHQDVPLQFNSTQTLWQLTKNSQTDAFYSLWLMLHLQALPLTRQLSNIAGNTWSKTLGHTRAQRVEFLFLHEFHKRKYMVPDRLSAKEKRRVQAAEAKNGNGDKDVDDKKGPQYSGGLVLEPKKGLYDKYVLMLDFNSLYPSIIQEYDICFTTVKRGKDMAGLAPELPPPVLGKPGGENAAVLPQVICKLVQHRRAVKELLKKETNDVIKAQLDIRQLALKLTANSMYGCLGFSASRFYAKPLAELITGQGREILQSTVDLAQNLSYDVIYGDTDSIMINTNKDNLAEVHKVGQEVKREVNKRYKLLEIEMDGCYRSMLLLKKKKYAAVVVEPSMHEGKTIYVERVEKKGLDTVRRDWCKLAKDVGDTCLDEIFKKRAVEDTVEKIHDALREARTKMVNNQVNLESYIVTKQLTKSPRDYPDANSQPHVKVALRRIEQGKQDGVNAGETVPYIICCEVKPEDEKDMTNDAIANGHASSKSGGKGLAERAFHPEELQENPNLRVDLHYYLTQQLHPVISRLCAPIEGTDAARLADCLGLDASKFAARNVGADDDDMNANRYAACSLDDDAMYEKCEPLKLFASDGKTEFTFPGVRDILLGKISCADALKPPSARGVVSATEDKENATTTSVKTPQPKTPGSGTAATTPDAATTQKSKTDASATTTIQPLSAAAFTNQVTLQVRKTIQKYYAQKLRSDDELYPCETRDITLKAVGDVEVGTKPLNTICSGVMKKSFEERELYTQLVHFKRLLSRKDALGRIKDQSIRGTCEKNITKEMRTALDLAKDEVEEVLNLSAYRWVNLSTLFGF</sequence>
<dbReference type="PANTHER" id="PTHR45861:SF1">
    <property type="entry name" value="DNA POLYMERASE ALPHA CATALYTIC SUBUNIT"/>
    <property type="match status" value="1"/>
</dbReference>
<dbReference type="eggNOG" id="KOG0970">
    <property type="taxonomic scope" value="Eukaryota"/>
</dbReference>
<dbReference type="Gene3D" id="3.30.70.2820">
    <property type="match status" value="1"/>
</dbReference>
<dbReference type="NCBIfam" id="TIGR00592">
    <property type="entry name" value="pol2"/>
    <property type="match status" value="1"/>
</dbReference>
<dbReference type="InterPro" id="IPR038256">
    <property type="entry name" value="Pol_alpha_znc_sf"/>
</dbReference>
<evidence type="ECO:0000256" key="13">
    <source>
        <dbReference type="SAM" id="MobiDB-lite"/>
    </source>
</evidence>
<dbReference type="InterPro" id="IPR017964">
    <property type="entry name" value="DNA-dir_DNA_pol_B_CS"/>
</dbReference>
<feature type="compositionally biased region" description="Low complexity" evidence="13">
    <location>
        <begin position="1500"/>
        <end position="1515"/>
    </location>
</feature>
<evidence type="ECO:0000256" key="7">
    <source>
        <dbReference type="ARBA" id="ARBA00022771"/>
    </source>
</evidence>
<dbReference type="GO" id="GO:0000166">
    <property type="term" value="F:nucleotide binding"/>
    <property type="evidence" value="ECO:0007669"/>
    <property type="project" value="InterPro"/>
</dbReference>
<feature type="compositionally biased region" description="Basic and acidic residues" evidence="13">
    <location>
        <begin position="964"/>
        <end position="974"/>
    </location>
</feature>
<dbReference type="CDD" id="cd05532">
    <property type="entry name" value="POLBc_alpha"/>
    <property type="match status" value="1"/>
</dbReference>
<evidence type="ECO:0000256" key="12">
    <source>
        <dbReference type="RuleBase" id="RU000442"/>
    </source>
</evidence>
<dbReference type="Gene3D" id="3.30.420.10">
    <property type="entry name" value="Ribonuclease H-like superfamily/Ribonuclease H"/>
    <property type="match status" value="1"/>
</dbReference>
<feature type="domain" description="DNA-directed DNA polymerase family B exonuclease" evidence="16">
    <location>
        <begin position="568"/>
        <end position="850"/>
    </location>
</feature>
<dbReference type="GO" id="GO:0006273">
    <property type="term" value="P:lagging strand elongation"/>
    <property type="evidence" value="ECO:0007669"/>
    <property type="project" value="TreeGrafter"/>
</dbReference>
<keyword evidence="5 12" id="KW-0235">DNA replication</keyword>
<keyword evidence="9 12" id="KW-0239">DNA-directed DNA polymerase</keyword>
<keyword evidence="7" id="KW-0863">Zinc-finger</keyword>
<accession>K8EUU9</accession>
<evidence type="ECO:0000256" key="5">
    <source>
        <dbReference type="ARBA" id="ARBA00022705"/>
    </source>
</evidence>
<dbReference type="RefSeq" id="XP_007513730.1">
    <property type="nucleotide sequence ID" value="XM_007513668.1"/>
</dbReference>
<dbReference type="Gene3D" id="1.10.3200.20">
    <property type="entry name" value="DNA Polymerase alpha, zinc finger"/>
    <property type="match status" value="1"/>
</dbReference>
<dbReference type="InterPro" id="IPR045846">
    <property type="entry name" value="POLBc_alpha"/>
</dbReference>
<feature type="compositionally biased region" description="Low complexity" evidence="13">
    <location>
        <begin position="311"/>
        <end position="320"/>
    </location>
</feature>
<dbReference type="InterPro" id="IPR012337">
    <property type="entry name" value="RNaseH-like_sf"/>
</dbReference>
<dbReference type="GO" id="GO:0005658">
    <property type="term" value="C:alpha DNA polymerase:primase complex"/>
    <property type="evidence" value="ECO:0007669"/>
    <property type="project" value="TreeGrafter"/>
</dbReference>
<dbReference type="KEGG" id="bpg:Bathy04g00610"/>
<comment type="catalytic activity">
    <reaction evidence="12">
        <text>DNA(n) + a 2'-deoxyribonucleoside 5'-triphosphate = DNA(n+1) + diphosphate</text>
        <dbReference type="Rhea" id="RHEA:22508"/>
        <dbReference type="Rhea" id="RHEA-COMP:17339"/>
        <dbReference type="Rhea" id="RHEA-COMP:17340"/>
        <dbReference type="ChEBI" id="CHEBI:33019"/>
        <dbReference type="ChEBI" id="CHEBI:61560"/>
        <dbReference type="ChEBI" id="CHEBI:173112"/>
        <dbReference type="EC" id="2.7.7.7"/>
    </reaction>
</comment>
<dbReference type="InterPro" id="IPR023211">
    <property type="entry name" value="DNA_pol_palm_dom_sf"/>
</dbReference>
<evidence type="ECO:0000256" key="6">
    <source>
        <dbReference type="ARBA" id="ARBA00022723"/>
    </source>
</evidence>
<keyword evidence="3 12" id="KW-0808">Transferase</keyword>
<dbReference type="InterPro" id="IPR015088">
    <property type="entry name" value="Znf_DNA-dir_DNA_pol_B_alpha"/>
</dbReference>
<dbReference type="Gene3D" id="2.40.50.730">
    <property type="match status" value="1"/>
</dbReference>
<dbReference type="InterPro" id="IPR036397">
    <property type="entry name" value="RNaseH_sf"/>
</dbReference>
<dbReference type="PANTHER" id="PTHR45861">
    <property type="entry name" value="DNA POLYMERASE ALPHA CATALYTIC SUBUNIT"/>
    <property type="match status" value="1"/>
</dbReference>
<dbReference type="InterPro" id="IPR006134">
    <property type="entry name" value="DNA-dir_DNA_pol_B_multi_dom"/>
</dbReference>
<organism evidence="18 19">
    <name type="scientific">Bathycoccus prasinos</name>
    <dbReference type="NCBI Taxonomy" id="41875"/>
    <lineage>
        <taxon>Eukaryota</taxon>
        <taxon>Viridiplantae</taxon>
        <taxon>Chlorophyta</taxon>
        <taxon>Mamiellophyceae</taxon>
        <taxon>Mamiellales</taxon>
        <taxon>Bathycoccaceae</taxon>
        <taxon>Bathycoccus</taxon>
    </lineage>
</organism>
<dbReference type="CDD" id="cd05776">
    <property type="entry name" value="DNA_polB_alpha_exo"/>
    <property type="match status" value="1"/>
</dbReference>
<dbReference type="Pfam" id="PF03104">
    <property type="entry name" value="DNA_pol_B_exo1"/>
    <property type="match status" value="1"/>
</dbReference>
<dbReference type="SUPFAM" id="SSF56672">
    <property type="entry name" value="DNA/RNA polymerases"/>
    <property type="match status" value="1"/>
</dbReference>
<dbReference type="GO" id="GO:0003697">
    <property type="term" value="F:single-stranded DNA binding"/>
    <property type="evidence" value="ECO:0007669"/>
    <property type="project" value="TreeGrafter"/>
</dbReference>
<keyword evidence="6" id="KW-0479">Metal-binding</keyword>
<keyword evidence="4 12" id="KW-0548">Nucleotidyltransferase</keyword>
<dbReference type="InterPro" id="IPR043502">
    <property type="entry name" value="DNA/RNA_pol_sf"/>
</dbReference>
<dbReference type="SUPFAM" id="SSF53098">
    <property type="entry name" value="Ribonuclease H-like"/>
    <property type="match status" value="1"/>
</dbReference>
<gene>
    <name evidence="18" type="ORF">Bathy04g00610</name>
</gene>
<evidence type="ECO:0000256" key="11">
    <source>
        <dbReference type="ARBA" id="ARBA00023242"/>
    </source>
</evidence>
<name>K8EUU9_9CHLO</name>
<dbReference type="GO" id="GO:0003682">
    <property type="term" value="F:chromatin binding"/>
    <property type="evidence" value="ECO:0007669"/>
    <property type="project" value="TreeGrafter"/>
</dbReference>
<evidence type="ECO:0000313" key="18">
    <source>
        <dbReference type="EMBL" id="CCO16255.1"/>
    </source>
</evidence>
<evidence type="ECO:0000256" key="14">
    <source>
        <dbReference type="SAM" id="Phobius"/>
    </source>
</evidence>
<evidence type="ECO:0000256" key="9">
    <source>
        <dbReference type="ARBA" id="ARBA00022932"/>
    </source>
</evidence>
<feature type="region of interest" description="Disordered" evidence="13">
    <location>
        <begin position="109"/>
        <end position="184"/>
    </location>
</feature>
<dbReference type="PROSITE" id="PS00116">
    <property type="entry name" value="DNA_POLYMERASE_B"/>
    <property type="match status" value="1"/>
</dbReference>
<feature type="compositionally biased region" description="Polar residues" evidence="13">
    <location>
        <begin position="1488"/>
        <end position="1497"/>
    </location>
</feature>
<evidence type="ECO:0000256" key="4">
    <source>
        <dbReference type="ARBA" id="ARBA00022695"/>
    </source>
</evidence>
<comment type="subcellular location">
    <subcellularLocation>
        <location evidence="1">Nucleus</location>
    </subcellularLocation>
</comment>
<dbReference type="GO" id="GO:1902975">
    <property type="term" value="P:mitotic DNA replication initiation"/>
    <property type="evidence" value="ECO:0007669"/>
    <property type="project" value="InterPro"/>
</dbReference>
<evidence type="ECO:0000256" key="3">
    <source>
        <dbReference type="ARBA" id="ARBA00022679"/>
    </source>
</evidence>
<dbReference type="EMBL" id="FO082275">
    <property type="protein sequence ID" value="CCO16255.1"/>
    <property type="molecule type" value="Genomic_DNA"/>
</dbReference>
<dbReference type="Gene3D" id="1.10.132.60">
    <property type="entry name" value="DNA polymerase family B, C-terminal domain"/>
    <property type="match status" value="1"/>
</dbReference>
<dbReference type="GO" id="GO:0003887">
    <property type="term" value="F:DNA-directed DNA polymerase activity"/>
    <property type="evidence" value="ECO:0007669"/>
    <property type="project" value="UniProtKB-KW"/>
</dbReference>
<dbReference type="Gene3D" id="3.90.1600.10">
    <property type="entry name" value="Palm domain of DNA polymerase"/>
    <property type="match status" value="2"/>
</dbReference>
<keyword evidence="14" id="KW-1133">Transmembrane helix</keyword>
<dbReference type="Pfam" id="PF08996">
    <property type="entry name" value="zf-DNA_Pol"/>
    <property type="match status" value="1"/>
</dbReference>
<dbReference type="InterPro" id="IPR006133">
    <property type="entry name" value="DNA-dir_DNA_pol_B_exonuc"/>
</dbReference>
<feature type="transmembrane region" description="Helical" evidence="14">
    <location>
        <begin position="59"/>
        <end position="77"/>
    </location>
</feature>
<dbReference type="OrthoDB" id="6755010at2759"/>
<proteinExistence type="inferred from homology"/>
<dbReference type="EC" id="2.7.7.7" evidence="12"/>
<feature type="compositionally biased region" description="Acidic residues" evidence="13">
    <location>
        <begin position="321"/>
        <end position="330"/>
    </location>
</feature>
<dbReference type="InterPro" id="IPR006172">
    <property type="entry name" value="DNA-dir_DNA_pol_B"/>
</dbReference>
<evidence type="ECO:0000259" key="15">
    <source>
        <dbReference type="Pfam" id="PF00136"/>
    </source>
</evidence>
<keyword evidence="14" id="KW-0812">Transmembrane</keyword>
<dbReference type="GeneID" id="19016087"/>
<evidence type="ECO:0000256" key="1">
    <source>
        <dbReference type="ARBA" id="ARBA00004123"/>
    </source>
</evidence>
<keyword evidence="11" id="KW-0539">Nucleus</keyword>
<evidence type="ECO:0000313" key="19">
    <source>
        <dbReference type="Proteomes" id="UP000198341"/>
    </source>
</evidence>
<evidence type="ECO:0000259" key="17">
    <source>
        <dbReference type="Pfam" id="PF08996"/>
    </source>
</evidence>